<dbReference type="EMBL" id="JAJFAZ020000019">
    <property type="protein sequence ID" value="KAI5311377.1"/>
    <property type="molecule type" value="Genomic_DNA"/>
</dbReference>
<protein>
    <recommendedName>
        <fullName evidence="4">CCHC-type domain-containing protein</fullName>
    </recommendedName>
</protein>
<sequence length="180" mass="18825">MHELVGWVGITLERLTTKLGAGSLVSRGSGRFSFRGGHSGGSARWSGSSSTTGHPWFYGSSSSLASGRASSFSPGGSSSQPGVLDSPPTAAPSFSSHSASFSGSPIRCQICGRYGHSALDCYNHLNLSYKGRVPPQRLTAMTAQQSSSPRPPNWVVDTGANSHITNDLGNLSISLRISWP</sequence>
<evidence type="ECO:0000313" key="3">
    <source>
        <dbReference type="Proteomes" id="UP001054821"/>
    </source>
</evidence>
<dbReference type="GO" id="GO:0003676">
    <property type="term" value="F:nucleic acid binding"/>
    <property type="evidence" value="ECO:0007669"/>
    <property type="project" value="InterPro"/>
</dbReference>
<proteinExistence type="predicted"/>
<keyword evidence="3" id="KW-1185">Reference proteome</keyword>
<dbReference type="SUPFAM" id="SSF57756">
    <property type="entry name" value="Retrovirus zinc finger-like domains"/>
    <property type="match status" value="1"/>
</dbReference>
<dbReference type="AlphaFoldDB" id="A0AAD4YHB9"/>
<comment type="caution">
    <text evidence="2">The sequence shown here is derived from an EMBL/GenBank/DDBJ whole genome shotgun (WGS) entry which is preliminary data.</text>
</comment>
<dbReference type="GO" id="GO:0008270">
    <property type="term" value="F:zinc ion binding"/>
    <property type="evidence" value="ECO:0007669"/>
    <property type="project" value="InterPro"/>
</dbReference>
<evidence type="ECO:0000313" key="2">
    <source>
        <dbReference type="EMBL" id="KAI5311377.1"/>
    </source>
</evidence>
<organism evidence="2 3">
    <name type="scientific">Prunus dulcis</name>
    <name type="common">Almond</name>
    <name type="synonym">Amygdalus dulcis</name>
    <dbReference type="NCBI Taxonomy" id="3755"/>
    <lineage>
        <taxon>Eukaryota</taxon>
        <taxon>Viridiplantae</taxon>
        <taxon>Streptophyta</taxon>
        <taxon>Embryophyta</taxon>
        <taxon>Tracheophyta</taxon>
        <taxon>Spermatophyta</taxon>
        <taxon>Magnoliopsida</taxon>
        <taxon>eudicotyledons</taxon>
        <taxon>Gunneridae</taxon>
        <taxon>Pentapetalae</taxon>
        <taxon>rosids</taxon>
        <taxon>fabids</taxon>
        <taxon>Rosales</taxon>
        <taxon>Rosaceae</taxon>
        <taxon>Amygdaloideae</taxon>
        <taxon>Amygdaleae</taxon>
        <taxon>Prunus</taxon>
    </lineage>
</organism>
<accession>A0AAD4YHB9</accession>
<evidence type="ECO:0008006" key="4">
    <source>
        <dbReference type="Google" id="ProtNLM"/>
    </source>
</evidence>
<evidence type="ECO:0000256" key="1">
    <source>
        <dbReference type="SAM" id="MobiDB-lite"/>
    </source>
</evidence>
<dbReference type="InterPro" id="IPR036875">
    <property type="entry name" value="Znf_CCHC_sf"/>
</dbReference>
<gene>
    <name evidence="2" type="ORF">L3X38_000024</name>
</gene>
<dbReference type="Proteomes" id="UP001054821">
    <property type="component" value="Unassembled WGS sequence"/>
</dbReference>
<feature type="region of interest" description="Disordered" evidence="1">
    <location>
        <begin position="69"/>
        <end position="102"/>
    </location>
</feature>
<reference evidence="2 3" key="1">
    <citation type="journal article" date="2022" name="G3 (Bethesda)">
        <title>Whole-genome sequence and methylome profiling of the almond [Prunus dulcis (Mill.) D.A. Webb] cultivar 'Nonpareil'.</title>
        <authorList>
            <person name="D'Amico-Willman K.M."/>
            <person name="Ouma W.Z."/>
            <person name="Meulia T."/>
            <person name="Sideli G.M."/>
            <person name="Gradziel T.M."/>
            <person name="Fresnedo-Ramirez J."/>
        </authorList>
    </citation>
    <scope>NUCLEOTIDE SEQUENCE [LARGE SCALE GENOMIC DNA]</scope>
    <source>
        <strain evidence="2">Clone GOH B32 T37-40</strain>
    </source>
</reference>
<name>A0AAD4YHB9_PRUDU</name>